<accession>A0A6M3JZ27</accession>
<name>A0A6M3JZ27_9ZZZZ</name>
<organism evidence="1">
    <name type="scientific">viral metagenome</name>
    <dbReference type="NCBI Taxonomy" id="1070528"/>
    <lineage>
        <taxon>unclassified sequences</taxon>
        <taxon>metagenomes</taxon>
        <taxon>organismal metagenomes</taxon>
    </lineage>
</organism>
<evidence type="ECO:0000313" key="1">
    <source>
        <dbReference type="EMBL" id="QJA74561.1"/>
    </source>
</evidence>
<protein>
    <submittedName>
        <fullName evidence="1">Uncharacterized protein</fullName>
    </submittedName>
</protein>
<dbReference type="EMBL" id="MT142105">
    <property type="protein sequence ID" value="QJA74561.1"/>
    <property type="molecule type" value="Genomic_DNA"/>
</dbReference>
<reference evidence="1" key="1">
    <citation type="submission" date="2020-03" db="EMBL/GenBank/DDBJ databases">
        <title>The deep terrestrial virosphere.</title>
        <authorList>
            <person name="Holmfeldt K."/>
            <person name="Nilsson E."/>
            <person name="Simone D."/>
            <person name="Lopez-Fernandez M."/>
            <person name="Wu X."/>
            <person name="de Brujin I."/>
            <person name="Lundin D."/>
            <person name="Andersson A."/>
            <person name="Bertilsson S."/>
            <person name="Dopson M."/>
        </authorList>
    </citation>
    <scope>NUCLEOTIDE SEQUENCE</scope>
    <source>
        <strain evidence="1">MM415A01969</strain>
    </source>
</reference>
<sequence length="77" mass="9014">MFEFKEGRGMIQIDHDIPVPDSKYRTKYPWNQMKVGDSFCAQLTENQRKGLHSCAKRAGIKITTRTTEEGIRVWRIN</sequence>
<dbReference type="AlphaFoldDB" id="A0A6M3JZ27"/>
<gene>
    <name evidence="1" type="ORF">MM415A01969_0023</name>
</gene>
<proteinExistence type="predicted"/>